<protein>
    <submittedName>
        <fullName evidence="1">Uncharacterized protein</fullName>
    </submittedName>
</protein>
<dbReference type="OrthoDB" id="659at2759"/>
<accession>G9P0C4</accession>
<name>G9P0C4_HYPAI</name>
<proteinExistence type="predicted"/>
<organism evidence="1 2">
    <name type="scientific">Hypocrea atroviridis (strain ATCC 20476 / IMI 206040)</name>
    <name type="common">Trichoderma atroviride</name>
    <dbReference type="NCBI Taxonomy" id="452589"/>
    <lineage>
        <taxon>Eukaryota</taxon>
        <taxon>Fungi</taxon>
        <taxon>Dikarya</taxon>
        <taxon>Ascomycota</taxon>
        <taxon>Pezizomycotina</taxon>
        <taxon>Sordariomycetes</taxon>
        <taxon>Hypocreomycetidae</taxon>
        <taxon>Hypocreales</taxon>
        <taxon>Hypocreaceae</taxon>
        <taxon>Trichoderma</taxon>
    </lineage>
</organism>
<dbReference type="Proteomes" id="UP000005426">
    <property type="component" value="Unassembled WGS sequence"/>
</dbReference>
<sequence>MLQQNGDCSVGCSLHRCDAGPCNAKEKRKEGIVGAVSELLASSSCARECGILNACPPTSMPAHTCNRNGYI</sequence>
<dbReference type="EMBL" id="ABDG02000025">
    <property type="protein sequence ID" value="EHK44167.1"/>
    <property type="molecule type" value="Genomic_DNA"/>
</dbReference>
<keyword evidence="2" id="KW-1185">Reference proteome</keyword>
<reference evidence="1 2" key="1">
    <citation type="journal article" date="2011" name="Genome Biol.">
        <title>Comparative genome sequence analysis underscores mycoparasitism as the ancestral life style of Trichoderma.</title>
        <authorList>
            <person name="Kubicek C.P."/>
            <person name="Herrera-Estrella A."/>
            <person name="Seidl-Seiboth V."/>
            <person name="Martinez D.A."/>
            <person name="Druzhinina I.S."/>
            <person name="Thon M."/>
            <person name="Zeilinger S."/>
            <person name="Casas-Flores S."/>
            <person name="Horwitz B.A."/>
            <person name="Mukherjee P.K."/>
            <person name="Mukherjee M."/>
            <person name="Kredics L."/>
            <person name="Alcaraz L.D."/>
            <person name="Aerts A."/>
            <person name="Antal Z."/>
            <person name="Atanasova L."/>
            <person name="Cervantes-Badillo M.G."/>
            <person name="Challacombe J."/>
            <person name="Chertkov O."/>
            <person name="McCluskey K."/>
            <person name="Coulpier F."/>
            <person name="Deshpande N."/>
            <person name="von Doehren H."/>
            <person name="Ebbole D.J."/>
            <person name="Esquivel-Naranjo E.U."/>
            <person name="Fekete E."/>
            <person name="Flipphi M."/>
            <person name="Glaser F."/>
            <person name="Gomez-Rodriguez E.Y."/>
            <person name="Gruber S."/>
            <person name="Han C."/>
            <person name="Henrissat B."/>
            <person name="Hermosa R."/>
            <person name="Hernandez-Onate M."/>
            <person name="Karaffa L."/>
            <person name="Kosti I."/>
            <person name="Le Crom S."/>
            <person name="Lindquist E."/>
            <person name="Lucas S."/>
            <person name="Luebeck M."/>
            <person name="Luebeck P.S."/>
            <person name="Margeot A."/>
            <person name="Metz B."/>
            <person name="Misra M."/>
            <person name="Nevalainen H."/>
            <person name="Omann M."/>
            <person name="Packer N."/>
            <person name="Perrone G."/>
            <person name="Uresti-Rivera E.E."/>
            <person name="Salamov A."/>
            <person name="Schmoll M."/>
            <person name="Seiboth B."/>
            <person name="Shapiro H."/>
            <person name="Sukno S."/>
            <person name="Tamayo-Ramos J.A."/>
            <person name="Tisch D."/>
            <person name="Wiest A."/>
            <person name="Wilkinson H.H."/>
            <person name="Zhang M."/>
            <person name="Coutinho P.M."/>
            <person name="Kenerley C.M."/>
            <person name="Monte E."/>
            <person name="Baker S.E."/>
            <person name="Grigoriev I.V."/>
        </authorList>
    </citation>
    <scope>NUCLEOTIDE SEQUENCE [LARGE SCALE GENOMIC DNA]</scope>
    <source>
        <strain evidence="2">ATCC 20476 / IMI 206040</strain>
    </source>
</reference>
<dbReference type="HOGENOM" id="CLU_2740356_0_0_1"/>
<evidence type="ECO:0000313" key="2">
    <source>
        <dbReference type="Proteomes" id="UP000005426"/>
    </source>
</evidence>
<evidence type="ECO:0000313" key="1">
    <source>
        <dbReference type="EMBL" id="EHK44167.1"/>
    </source>
</evidence>
<comment type="caution">
    <text evidence="1">The sequence shown here is derived from an EMBL/GenBank/DDBJ whole genome shotgun (WGS) entry which is preliminary data.</text>
</comment>
<gene>
    <name evidence="1" type="ORF">TRIATDRAFT_257807</name>
</gene>
<dbReference type="AlphaFoldDB" id="G9P0C4"/>